<dbReference type="InterPro" id="IPR051045">
    <property type="entry name" value="TonB-dependent_transducer"/>
</dbReference>
<dbReference type="Pfam" id="PF03544">
    <property type="entry name" value="TonB_C"/>
    <property type="match status" value="2"/>
</dbReference>
<evidence type="ECO:0000313" key="3">
    <source>
        <dbReference type="EMBL" id="MEL1244078.1"/>
    </source>
</evidence>
<name>A0ABU9HV89_9FLAO</name>
<evidence type="ECO:0000313" key="4">
    <source>
        <dbReference type="Proteomes" id="UP001464555"/>
    </source>
</evidence>
<keyword evidence="4" id="KW-1185">Reference proteome</keyword>
<dbReference type="Gene3D" id="3.30.1150.10">
    <property type="match status" value="2"/>
</dbReference>
<organism evidence="3 4">
    <name type="scientific">Flavobacterium arundinis</name>
    <dbReference type="NCBI Taxonomy" id="3139143"/>
    <lineage>
        <taxon>Bacteria</taxon>
        <taxon>Pseudomonadati</taxon>
        <taxon>Bacteroidota</taxon>
        <taxon>Flavobacteriia</taxon>
        <taxon>Flavobacteriales</taxon>
        <taxon>Flavobacteriaceae</taxon>
        <taxon>Flavobacterium</taxon>
    </lineage>
</organism>
<feature type="chain" id="PRO_5045058922" evidence="1">
    <location>
        <begin position="22"/>
        <end position="285"/>
    </location>
</feature>
<feature type="domain" description="TonB C-terminal" evidence="2">
    <location>
        <begin position="102"/>
        <end position="160"/>
    </location>
</feature>
<sequence>MKKLYLAFGILSLLISVNSYGQVKPVEKNREVDEEKLIRLDDDYPDVVPPQPGELQNEDTIYELSGVEVLPEFPGGIKSCMAFFDKNIRKDDFVDAPDGTYKVHVTFIVEKDGSMTNATLLRDPGYGIGKEVLRVLKSMKYKWRPGILNGKMVRVRYLLQIPVTLGTPKATGKDAITEDETIYSYGVDKQPEFAPEKDAFTKYLISKLKTGTPTDEPFKAMLHISFIVEKDGTVSSPEVRDNSHRLEKTLINALLKSPKWKPAEKDGKKVRYKVSLPIVYQNGKN</sequence>
<accession>A0ABU9HV89</accession>
<evidence type="ECO:0000256" key="1">
    <source>
        <dbReference type="SAM" id="SignalP"/>
    </source>
</evidence>
<dbReference type="PANTHER" id="PTHR33446">
    <property type="entry name" value="PROTEIN TONB-RELATED"/>
    <property type="match status" value="1"/>
</dbReference>
<evidence type="ECO:0000259" key="2">
    <source>
        <dbReference type="Pfam" id="PF03544"/>
    </source>
</evidence>
<dbReference type="Proteomes" id="UP001464555">
    <property type="component" value="Unassembled WGS sequence"/>
</dbReference>
<dbReference type="InterPro" id="IPR037682">
    <property type="entry name" value="TonB_C"/>
</dbReference>
<dbReference type="EMBL" id="JBBYHR010000003">
    <property type="protein sequence ID" value="MEL1244078.1"/>
    <property type="molecule type" value="Genomic_DNA"/>
</dbReference>
<protein>
    <submittedName>
        <fullName evidence="3">Energy transducer TonB</fullName>
    </submittedName>
</protein>
<dbReference type="PANTHER" id="PTHR33446:SF2">
    <property type="entry name" value="PROTEIN TONB"/>
    <property type="match status" value="1"/>
</dbReference>
<dbReference type="SUPFAM" id="SSF74653">
    <property type="entry name" value="TolA/TonB C-terminal domain"/>
    <property type="match status" value="2"/>
</dbReference>
<feature type="signal peptide" evidence="1">
    <location>
        <begin position="1"/>
        <end position="21"/>
    </location>
</feature>
<proteinExistence type="predicted"/>
<dbReference type="RefSeq" id="WP_341696390.1">
    <property type="nucleotide sequence ID" value="NZ_JBBYHR010000003.1"/>
</dbReference>
<feature type="domain" description="TonB C-terminal" evidence="2">
    <location>
        <begin position="224"/>
        <end position="280"/>
    </location>
</feature>
<gene>
    <name evidence="3" type="ORF">AAEO56_07400</name>
</gene>
<comment type="caution">
    <text evidence="3">The sequence shown here is derived from an EMBL/GenBank/DDBJ whole genome shotgun (WGS) entry which is preliminary data.</text>
</comment>
<reference evidence="3 4" key="1">
    <citation type="submission" date="2024-04" db="EMBL/GenBank/DDBJ databases">
        <title>Flavobacterium sp. DGU11 16S ribosomal RNA gene Genome sequencing and assembly.</title>
        <authorList>
            <person name="Park S."/>
        </authorList>
    </citation>
    <scope>NUCLEOTIDE SEQUENCE [LARGE SCALE GENOMIC DNA]</scope>
    <source>
        <strain evidence="3 4">DGU11</strain>
    </source>
</reference>
<keyword evidence="1" id="KW-0732">Signal</keyword>